<sequence>MLASCSNDQTVRIWVVETRECRAVLRDHEHVVECIAWASHPNTLAALQPGS</sequence>
<feature type="repeat" description="WD" evidence="1">
    <location>
        <begin position="1"/>
        <end position="24"/>
    </location>
</feature>
<reference evidence="2" key="1">
    <citation type="submission" date="2018-11" db="EMBL/GenBank/DDBJ databases">
        <authorList>
            <consortium name="Pathogen Informatics"/>
        </authorList>
    </citation>
    <scope>NUCLEOTIDE SEQUENCE</scope>
</reference>
<name>A0A3S5AXU6_9PLAT</name>
<dbReference type="SUPFAM" id="SSF50978">
    <property type="entry name" value="WD40 repeat-like"/>
    <property type="match status" value="1"/>
</dbReference>
<protein>
    <submittedName>
        <fullName evidence="2">Uncharacterized protein</fullName>
    </submittedName>
</protein>
<evidence type="ECO:0000256" key="1">
    <source>
        <dbReference type="PROSITE-ProRule" id="PRU00221"/>
    </source>
</evidence>
<accession>A0A3S5AXU6</accession>
<proteinExistence type="predicted"/>
<feature type="non-terminal residue" evidence="2">
    <location>
        <position position="51"/>
    </location>
</feature>
<gene>
    <name evidence="2" type="ORF">PXEA_LOCUS21483</name>
</gene>
<keyword evidence="1" id="KW-0853">WD repeat</keyword>
<dbReference type="Proteomes" id="UP000784294">
    <property type="component" value="Unassembled WGS sequence"/>
</dbReference>
<dbReference type="Pfam" id="PF00400">
    <property type="entry name" value="WD40"/>
    <property type="match status" value="2"/>
</dbReference>
<evidence type="ECO:0000313" key="3">
    <source>
        <dbReference type="Proteomes" id="UP000784294"/>
    </source>
</evidence>
<comment type="caution">
    <text evidence="2">The sequence shown here is derived from an EMBL/GenBank/DDBJ whole genome shotgun (WGS) entry which is preliminary data.</text>
</comment>
<organism evidence="2 3">
    <name type="scientific">Protopolystoma xenopodis</name>
    <dbReference type="NCBI Taxonomy" id="117903"/>
    <lineage>
        <taxon>Eukaryota</taxon>
        <taxon>Metazoa</taxon>
        <taxon>Spiralia</taxon>
        <taxon>Lophotrochozoa</taxon>
        <taxon>Platyhelminthes</taxon>
        <taxon>Monogenea</taxon>
        <taxon>Polyopisthocotylea</taxon>
        <taxon>Polystomatidea</taxon>
        <taxon>Polystomatidae</taxon>
        <taxon>Protopolystoma</taxon>
    </lineage>
</organism>
<keyword evidence="3" id="KW-1185">Reference proteome</keyword>
<dbReference type="EMBL" id="CAAALY010091916">
    <property type="protein sequence ID" value="VEL28043.1"/>
    <property type="molecule type" value="Genomic_DNA"/>
</dbReference>
<dbReference type="AlphaFoldDB" id="A0A3S5AXU6"/>
<dbReference type="InterPro" id="IPR001680">
    <property type="entry name" value="WD40_rpt"/>
</dbReference>
<dbReference type="InterPro" id="IPR036322">
    <property type="entry name" value="WD40_repeat_dom_sf"/>
</dbReference>
<evidence type="ECO:0000313" key="2">
    <source>
        <dbReference type="EMBL" id="VEL28043.1"/>
    </source>
</evidence>
<dbReference type="OrthoDB" id="674604at2759"/>
<dbReference type="Gene3D" id="2.130.10.10">
    <property type="entry name" value="YVTN repeat-like/Quinoprotein amine dehydrogenase"/>
    <property type="match status" value="1"/>
</dbReference>
<dbReference type="InterPro" id="IPR015943">
    <property type="entry name" value="WD40/YVTN_repeat-like_dom_sf"/>
</dbReference>
<dbReference type="PROSITE" id="PS50082">
    <property type="entry name" value="WD_REPEATS_2"/>
    <property type="match status" value="1"/>
</dbReference>